<evidence type="ECO:0000256" key="3">
    <source>
        <dbReference type="ARBA" id="ARBA00022806"/>
    </source>
</evidence>
<feature type="domain" description="UvrD-like helicase ATP-binding" evidence="9">
    <location>
        <begin position="12"/>
        <end position="282"/>
    </location>
</feature>
<dbReference type="EC" id="5.6.2.4" evidence="7"/>
<reference evidence="10" key="1">
    <citation type="journal article" date="2015" name="Nature">
        <title>Complex archaea that bridge the gap between prokaryotes and eukaryotes.</title>
        <authorList>
            <person name="Spang A."/>
            <person name="Saw J.H."/>
            <person name="Jorgensen S.L."/>
            <person name="Zaremba-Niedzwiedzka K."/>
            <person name="Martijn J."/>
            <person name="Lind A.E."/>
            <person name="van Eijk R."/>
            <person name="Schleper C."/>
            <person name="Guy L."/>
            <person name="Ettema T.J."/>
        </authorList>
    </citation>
    <scope>NUCLEOTIDE SEQUENCE</scope>
</reference>
<dbReference type="Pfam" id="PF13361">
    <property type="entry name" value="UvrD_C"/>
    <property type="match status" value="1"/>
</dbReference>
<dbReference type="PROSITE" id="PS51198">
    <property type="entry name" value="UVRD_HELICASE_ATP_BIND"/>
    <property type="match status" value="1"/>
</dbReference>
<keyword evidence="2" id="KW-0378">Hydrolase</keyword>
<comment type="caution">
    <text evidence="10">The sequence shown here is derived from an EMBL/GenBank/DDBJ whole genome shotgun (WGS) entry which is preliminary data.</text>
</comment>
<keyword evidence="1" id="KW-0547">Nucleotide-binding</keyword>
<dbReference type="GO" id="GO:0043138">
    <property type="term" value="F:3'-5' DNA helicase activity"/>
    <property type="evidence" value="ECO:0007669"/>
    <property type="project" value="UniProtKB-EC"/>
</dbReference>
<organism evidence="10">
    <name type="scientific">marine sediment metagenome</name>
    <dbReference type="NCBI Taxonomy" id="412755"/>
    <lineage>
        <taxon>unclassified sequences</taxon>
        <taxon>metagenomes</taxon>
        <taxon>ecological metagenomes</taxon>
    </lineage>
</organism>
<evidence type="ECO:0000256" key="2">
    <source>
        <dbReference type="ARBA" id="ARBA00022801"/>
    </source>
</evidence>
<accession>A0A0F9S8F6</accession>
<dbReference type="InterPro" id="IPR000212">
    <property type="entry name" value="DNA_helicase_UvrD/REP"/>
</dbReference>
<dbReference type="PANTHER" id="PTHR11070">
    <property type="entry name" value="UVRD / RECB / PCRA DNA HELICASE FAMILY MEMBER"/>
    <property type="match status" value="1"/>
</dbReference>
<keyword evidence="4" id="KW-0067">ATP-binding</keyword>
<evidence type="ECO:0000256" key="8">
    <source>
        <dbReference type="ARBA" id="ARBA00048988"/>
    </source>
</evidence>
<dbReference type="GO" id="GO:0000725">
    <property type="term" value="P:recombinational repair"/>
    <property type="evidence" value="ECO:0007669"/>
    <property type="project" value="TreeGrafter"/>
</dbReference>
<keyword evidence="3" id="KW-0347">Helicase</keyword>
<evidence type="ECO:0000256" key="7">
    <source>
        <dbReference type="ARBA" id="ARBA00034808"/>
    </source>
</evidence>
<keyword evidence="5" id="KW-0413">Isomerase</keyword>
<dbReference type="SUPFAM" id="SSF52540">
    <property type="entry name" value="P-loop containing nucleoside triphosphate hydrolases"/>
    <property type="match status" value="1"/>
</dbReference>
<evidence type="ECO:0000256" key="1">
    <source>
        <dbReference type="ARBA" id="ARBA00022741"/>
    </source>
</evidence>
<dbReference type="InterPro" id="IPR014016">
    <property type="entry name" value="UvrD-like_ATP-bd"/>
</dbReference>
<dbReference type="AlphaFoldDB" id="A0A0F9S8F6"/>
<evidence type="ECO:0000259" key="9">
    <source>
        <dbReference type="PROSITE" id="PS51198"/>
    </source>
</evidence>
<dbReference type="InterPro" id="IPR014017">
    <property type="entry name" value="DNA_helicase_UvrD-like_C"/>
</dbReference>
<sequence length="508" mass="56840">MGRGNEQQMDLTTQQEALIKYTLEGKKSFVGLARAGTGKTFTLKLAAEAYHKKFPDKVIQGMAFNRIISQALAEAIPFAPIKTANAWGHGGWIQRSGKNLELEVKKTLNIIKSLNSNDDFSDLKRAISICKAWGLVPKNIPAEPISYLPDEIESYKFLFDNYNIDTADSEDPISLIREVLRQSIMLGWKGVIDFDDQLYLSVIYKASFPKADLLLVDEVQDLSPIQRYMSKLMLKPDGRLFALGDDCQAIYGFRGADRDSISKIIEEFDCEVLKLTTSFRCPKEVVKAAQAFVPDIEPFESNPDGRVVELPVVAKLVDILNKNKDRKVAILCRNNAPLISAALNLIRNNIGAIILGRDLEKGLIRIIDQQRASSLTELNSKLWNFIAMQQDILIKKGAVQRAALLEDKGNCLEILILNEISSSDPTISGLKTRIKALFSDKIDSKPVLLSTIHKAKGMEWPVVFILDKSLMPSKFAKTPAEIQQENNLHYVAITRAQKTLVYIKSENI</sequence>
<proteinExistence type="predicted"/>
<dbReference type="Gene3D" id="3.40.50.300">
    <property type="entry name" value="P-loop containing nucleotide triphosphate hydrolases"/>
    <property type="match status" value="2"/>
</dbReference>
<dbReference type="GO" id="GO:0016787">
    <property type="term" value="F:hydrolase activity"/>
    <property type="evidence" value="ECO:0007669"/>
    <property type="project" value="UniProtKB-KW"/>
</dbReference>
<gene>
    <name evidence="10" type="ORF">LCGC14_0483710</name>
</gene>
<evidence type="ECO:0000256" key="4">
    <source>
        <dbReference type="ARBA" id="ARBA00022840"/>
    </source>
</evidence>
<dbReference type="EMBL" id="LAZR01000531">
    <property type="protein sequence ID" value="KKN65195.1"/>
    <property type="molecule type" value="Genomic_DNA"/>
</dbReference>
<name>A0A0F9S8F6_9ZZZZ</name>
<dbReference type="Pfam" id="PF13604">
    <property type="entry name" value="AAA_30"/>
    <property type="match status" value="1"/>
</dbReference>
<dbReference type="InterPro" id="IPR027417">
    <property type="entry name" value="P-loop_NTPase"/>
</dbReference>
<dbReference type="Pfam" id="PF00580">
    <property type="entry name" value="UvrD-helicase"/>
    <property type="match status" value="1"/>
</dbReference>
<protein>
    <recommendedName>
        <fullName evidence="7">DNA 3'-5' helicase</fullName>
        <ecNumber evidence="7">5.6.2.4</ecNumber>
    </recommendedName>
</protein>
<evidence type="ECO:0000256" key="6">
    <source>
        <dbReference type="ARBA" id="ARBA00034617"/>
    </source>
</evidence>
<evidence type="ECO:0000256" key="5">
    <source>
        <dbReference type="ARBA" id="ARBA00023235"/>
    </source>
</evidence>
<evidence type="ECO:0000313" key="10">
    <source>
        <dbReference type="EMBL" id="KKN65195.1"/>
    </source>
</evidence>
<dbReference type="GO" id="GO:0003677">
    <property type="term" value="F:DNA binding"/>
    <property type="evidence" value="ECO:0007669"/>
    <property type="project" value="InterPro"/>
</dbReference>
<comment type="catalytic activity">
    <reaction evidence="8">
        <text>ATP + H2O = ADP + phosphate + H(+)</text>
        <dbReference type="Rhea" id="RHEA:13065"/>
        <dbReference type="ChEBI" id="CHEBI:15377"/>
        <dbReference type="ChEBI" id="CHEBI:15378"/>
        <dbReference type="ChEBI" id="CHEBI:30616"/>
        <dbReference type="ChEBI" id="CHEBI:43474"/>
        <dbReference type="ChEBI" id="CHEBI:456216"/>
        <dbReference type="EC" id="5.6.2.4"/>
    </reaction>
</comment>
<dbReference type="PANTHER" id="PTHR11070:SF2">
    <property type="entry name" value="ATP-DEPENDENT DNA HELICASE SRS2"/>
    <property type="match status" value="1"/>
</dbReference>
<comment type="catalytic activity">
    <reaction evidence="6">
        <text>Couples ATP hydrolysis with the unwinding of duplex DNA by translocating in the 3'-5' direction.</text>
        <dbReference type="EC" id="5.6.2.4"/>
    </reaction>
</comment>
<dbReference type="GO" id="GO:0005524">
    <property type="term" value="F:ATP binding"/>
    <property type="evidence" value="ECO:0007669"/>
    <property type="project" value="UniProtKB-KW"/>
</dbReference>